<reference evidence="1 2" key="1">
    <citation type="journal article" date="2019" name="Appl. Microbiol. Biotechnol.">
        <title>Differential efficiency of wild type rhizogenic strains for rol gene transformation of plants.</title>
        <authorList>
            <person name="Desmet S."/>
            <person name="De Keyser E."/>
            <person name="Van Vaerenbergh J."/>
            <person name="Baeyen S."/>
            <person name="Van Huylenbroeck J."/>
            <person name="Geelen D."/>
            <person name="Dhooghe E."/>
        </authorList>
    </citation>
    <scope>NUCLEOTIDE SEQUENCE [LARGE SCALE GENOMIC DNA]</scope>
    <source>
        <strain evidence="1 2">MAFF210266</strain>
    </source>
</reference>
<evidence type="ECO:0008006" key="3">
    <source>
        <dbReference type="Google" id="ProtNLM"/>
    </source>
</evidence>
<dbReference type="EMBL" id="SGOE01000006">
    <property type="protein sequence ID" value="TRB04326.1"/>
    <property type="molecule type" value="Genomic_DNA"/>
</dbReference>
<name>A0A546XUA4_AGRTU</name>
<dbReference type="CDD" id="cd09117">
    <property type="entry name" value="PLDc_Bfil_DEXD_like"/>
    <property type="match status" value="1"/>
</dbReference>
<evidence type="ECO:0000313" key="1">
    <source>
        <dbReference type="EMBL" id="TRB04326.1"/>
    </source>
</evidence>
<dbReference type="AlphaFoldDB" id="A0A546XUA4"/>
<sequence>MKYYDVFGVGGFHSAFMTTYAFGTLAFEDIPFPRLRGSGCRNIVVFADRTMVNNAFAEFGPPTFAGTSYHLIKAKAPRAFHPKITMLIGEKKGRLLIGSANLTALGLGGNKEQVASISYSEETPEAAALFASVIGYLRRYVPEDDQWFKVSLERAIAGANWLQGYGSEPAFNASHVGELNVLFDRPDLSVLEQIRLSVGGDPISELIVVSPYWDTQLEGLARLQGALGSPITHLLIDRRNGFPTAALSKFPGVSLFDISENAANRFLHAKLIIARGKVFDHVISGSVNCTYPALMGPAAGGNAEAAIYKRNTAGTALGLLGLSDYRQKALKMEEVAKLELPLAEQDAVEVAADGGTLTLQSGVLKWKAPQKLHGGVERIELFDKDGNYLPSLDPEDQSIAVAAVLSEQKPRYGKTVFSGGSVSAPIAVVDLDTLAQSTLPPKRGKKKRLFDKLLEADFEGLDIYECLSDLEEIEDAELAGQQTDRARATHEKADSEAKTYQPLTYDEFIKARTRSELMGSRYGLYLHSSRDRAVNMLSICLNRMIDLVGVDLAALEDQAIENENNIDLRSREPISTEEPGNMEEVLPKSPESKAEAAAKLATAKKFQDAVNAFSRRCKAQAGQSITTSEMVRVRALLQIILAHAQPISGKATSSQILPIYKADGHDWPRLIGRLLLLHFGSATRALQHLTVQPDEAEQHRVIEYLALANWAGQAALQAVKFEKKAVTLVQPLLRVTADLAVQTTAILAVLSQDQLYYDQIQAKLTERFAARLALGNSR</sequence>
<accession>A0A546XUA4</accession>
<organism evidence="1 2">
    <name type="scientific">Agrobacterium tumefaciens</name>
    <dbReference type="NCBI Taxonomy" id="358"/>
    <lineage>
        <taxon>Bacteria</taxon>
        <taxon>Pseudomonadati</taxon>
        <taxon>Pseudomonadota</taxon>
        <taxon>Alphaproteobacteria</taxon>
        <taxon>Hyphomicrobiales</taxon>
        <taxon>Rhizobiaceae</taxon>
        <taxon>Rhizobium/Agrobacterium group</taxon>
        <taxon>Agrobacterium</taxon>
        <taxon>Agrobacterium tumefaciens complex</taxon>
    </lineage>
</organism>
<protein>
    <recommendedName>
        <fullName evidence="3">Phospholipase D-like domain-containing protein</fullName>
    </recommendedName>
</protein>
<dbReference type="Gene3D" id="3.30.870.10">
    <property type="entry name" value="Endonuclease Chain A"/>
    <property type="match status" value="2"/>
</dbReference>
<dbReference type="CDD" id="cd09176">
    <property type="entry name" value="PLDc_unchar6"/>
    <property type="match status" value="1"/>
</dbReference>
<evidence type="ECO:0000313" key="2">
    <source>
        <dbReference type="Proteomes" id="UP000317023"/>
    </source>
</evidence>
<proteinExistence type="predicted"/>
<gene>
    <name evidence="1" type="ORF">EXN61_19405</name>
</gene>
<dbReference type="Proteomes" id="UP000317023">
    <property type="component" value="Unassembled WGS sequence"/>
</dbReference>
<comment type="caution">
    <text evidence="1">The sequence shown here is derived from an EMBL/GenBank/DDBJ whole genome shotgun (WGS) entry which is preliminary data.</text>
</comment>
<dbReference type="RefSeq" id="WP_142858532.1">
    <property type="nucleotide sequence ID" value="NZ_SGOE01000006.1"/>
</dbReference>
<dbReference type="InterPro" id="IPR059166">
    <property type="entry name" value="PLD-like_cat"/>
</dbReference>